<dbReference type="EMBL" id="CM042040">
    <property type="protein sequence ID" value="KAI3717323.1"/>
    <property type="molecule type" value="Genomic_DNA"/>
</dbReference>
<comment type="caution">
    <text evidence="1">The sequence shown here is derived from an EMBL/GenBank/DDBJ whole genome shotgun (WGS) entry which is preliminary data.</text>
</comment>
<evidence type="ECO:0000313" key="1">
    <source>
        <dbReference type="EMBL" id="KAI3717323.1"/>
    </source>
</evidence>
<dbReference type="Proteomes" id="UP001056120">
    <property type="component" value="Linkage Group LG23"/>
</dbReference>
<reference evidence="1 2" key="2">
    <citation type="journal article" date="2022" name="Mol. Ecol. Resour.">
        <title>The genomes of chicory, endive, great burdock and yacon provide insights into Asteraceae paleo-polyploidization history and plant inulin production.</title>
        <authorList>
            <person name="Fan W."/>
            <person name="Wang S."/>
            <person name="Wang H."/>
            <person name="Wang A."/>
            <person name="Jiang F."/>
            <person name="Liu H."/>
            <person name="Zhao H."/>
            <person name="Xu D."/>
            <person name="Zhang Y."/>
        </authorList>
    </citation>
    <scope>NUCLEOTIDE SEQUENCE [LARGE SCALE GENOMIC DNA]</scope>
    <source>
        <strain evidence="2">cv. Yunnan</strain>
        <tissue evidence="1">Leaves</tissue>
    </source>
</reference>
<name>A0ACB9B5Y4_9ASTR</name>
<proteinExistence type="predicted"/>
<protein>
    <submittedName>
        <fullName evidence="1">Uncharacterized protein</fullName>
    </submittedName>
</protein>
<evidence type="ECO:0000313" key="2">
    <source>
        <dbReference type="Proteomes" id="UP001056120"/>
    </source>
</evidence>
<keyword evidence="2" id="KW-1185">Reference proteome</keyword>
<reference evidence="2" key="1">
    <citation type="journal article" date="2022" name="Mol. Ecol. Resour.">
        <title>The genomes of chicory, endive, great burdock and yacon provide insights into Asteraceae palaeo-polyploidization history and plant inulin production.</title>
        <authorList>
            <person name="Fan W."/>
            <person name="Wang S."/>
            <person name="Wang H."/>
            <person name="Wang A."/>
            <person name="Jiang F."/>
            <person name="Liu H."/>
            <person name="Zhao H."/>
            <person name="Xu D."/>
            <person name="Zhang Y."/>
        </authorList>
    </citation>
    <scope>NUCLEOTIDE SEQUENCE [LARGE SCALE GENOMIC DNA]</scope>
    <source>
        <strain evidence="2">cv. Yunnan</strain>
    </source>
</reference>
<gene>
    <name evidence="1" type="ORF">L1987_68876</name>
</gene>
<sequence length="92" mass="10730">MAVYGGVRRRPKGAWWLSQVRKEEKTEVMEKLQGFTVVKTTNGDIPKQQAIRERYLRLNNKQSVKGACSWFKTENKQLSVLQFVPVDFQKSK</sequence>
<accession>A0ACB9B5Y4</accession>
<organism evidence="1 2">
    <name type="scientific">Smallanthus sonchifolius</name>
    <dbReference type="NCBI Taxonomy" id="185202"/>
    <lineage>
        <taxon>Eukaryota</taxon>
        <taxon>Viridiplantae</taxon>
        <taxon>Streptophyta</taxon>
        <taxon>Embryophyta</taxon>
        <taxon>Tracheophyta</taxon>
        <taxon>Spermatophyta</taxon>
        <taxon>Magnoliopsida</taxon>
        <taxon>eudicotyledons</taxon>
        <taxon>Gunneridae</taxon>
        <taxon>Pentapetalae</taxon>
        <taxon>asterids</taxon>
        <taxon>campanulids</taxon>
        <taxon>Asterales</taxon>
        <taxon>Asteraceae</taxon>
        <taxon>Asteroideae</taxon>
        <taxon>Heliantheae alliance</taxon>
        <taxon>Millerieae</taxon>
        <taxon>Smallanthus</taxon>
    </lineage>
</organism>